<dbReference type="SUPFAM" id="SSF51905">
    <property type="entry name" value="FAD/NAD(P)-binding domain"/>
    <property type="match status" value="1"/>
</dbReference>
<evidence type="ECO:0000313" key="2">
    <source>
        <dbReference type="Proteomes" id="UP000463915"/>
    </source>
</evidence>
<sequence length="263" mass="29860">MKSVAILGCGPSGLMAAHAGMLSGWNVAIYSRKVKSELHGAQYLHQPIPGLPCGSPKLVRYFLRGTPEDYRRKVYGDTWDGTVSPEDFEENHDAWDLRLAYEHLWETWEYDIRPIDIKWSADGGLPKHLSKYDMVISTVPRTVWDSDPNHFESTLIWAKGDRVGRIGQEDNTIECNAEPNVAWYRSAKIFGHSTFEWPWRAHYQGQDVPPMAGAVKVRKPLRYTGEDHTGFIHLGRYGAWEKGVLTSDTFFEAMKAFANDTIG</sequence>
<organism evidence="1 2">
    <name type="scientific">Mycobacterium phage Onyinye</name>
    <dbReference type="NCBI Taxonomy" id="2686235"/>
    <lineage>
        <taxon>Viruses</taxon>
        <taxon>Duplodnaviria</taxon>
        <taxon>Heunggongvirae</taxon>
        <taxon>Uroviricota</taxon>
        <taxon>Caudoviricetes</taxon>
        <taxon>Onyinyevirus</taxon>
        <taxon>Onyinyevirus onyinye</taxon>
    </lineage>
</organism>
<dbReference type="GeneID" id="77924873"/>
<dbReference type="RefSeq" id="YP_010649327.1">
    <property type="nucleotide sequence ID" value="NC_070765.1"/>
</dbReference>
<protein>
    <submittedName>
        <fullName evidence="1">Oxidoreductase</fullName>
    </submittedName>
</protein>
<dbReference type="EMBL" id="MN813687">
    <property type="protein sequence ID" value="QHB37482.1"/>
    <property type="molecule type" value="Genomic_DNA"/>
</dbReference>
<reference evidence="1 2" key="1">
    <citation type="submission" date="2019-12" db="EMBL/GenBank/DDBJ databases">
        <authorList>
            <person name="Ayuk M.A."/>
            <person name="Robinson C.J."/>
            <person name="Anderson W.A."/>
            <person name="Ullah H."/>
            <person name="Gugssa A."/>
            <person name="Somiranjan G."/>
            <person name="Allen A."/>
            <person name="Lourds M.F."/>
            <person name="Quagraine B.K."/>
            <person name="Smith M."/>
            <person name="Moore M."/>
            <person name="Oliver J."/>
            <person name="Irabor E."/>
            <person name="Roy S.D."/>
            <person name="Bassey G."/>
            <person name="Louis B.N."/>
            <person name="Adu D."/>
            <person name="Akhimien C.E."/>
            <person name="Annor K."/>
            <person name="Archibald A."/>
            <person name="Ashagre K.C."/>
            <person name="Baity M.R."/>
            <person name="Barnes K.J."/>
            <person name="Barrios L.E."/>
            <person name="Black A.C."/>
            <person name="Bowen'Kauth M.S."/>
            <person name="Bowman K.N."/>
            <person name="Breaux D.L."/>
            <person name="Brooks J.A."/>
            <person name="Bwayili H.A."/>
            <person name="Caine T."/>
            <person name="Williams A.Y."/>
            <person name="Norris L.J."/>
            <person name="Nwozo E.O."/>
            <person name="Prosper P.L."/>
            <person name="Rankin N.A."/>
            <person name="Richardson K.M."/>
            <person name="Robinson D.M."/>
            <person name="Salters D.J."/>
            <person name="Savage M.A."/>
            <person name="Solomon S.M."/>
            <person name="Williams L.R."/>
            <person name="Curtis N."/>
            <person name="Garlena R.A."/>
            <person name="Russell D.A."/>
            <person name="Pope W.H."/>
            <person name="Jacobs-Sera D."/>
            <person name="Hatfull G.F."/>
        </authorList>
    </citation>
    <scope>NUCLEOTIDE SEQUENCE [LARGE SCALE GENOMIC DNA]</scope>
</reference>
<gene>
    <name evidence="1" type="primary">78</name>
    <name evidence="1" type="ORF">SEA_ONYINYE_78</name>
</gene>
<dbReference type="KEGG" id="vg:77924873"/>
<dbReference type="Proteomes" id="UP000463915">
    <property type="component" value="Segment"/>
</dbReference>
<name>A0A6B9L706_9CAUD</name>
<evidence type="ECO:0000313" key="1">
    <source>
        <dbReference type="EMBL" id="QHB37482.1"/>
    </source>
</evidence>
<accession>A0A6B9L706</accession>
<dbReference type="InterPro" id="IPR036188">
    <property type="entry name" value="FAD/NAD-bd_sf"/>
</dbReference>
<keyword evidence="2" id="KW-1185">Reference proteome</keyword>
<proteinExistence type="predicted"/>